<comment type="cofactor">
    <cofactor evidence="1">
        <name>FAD</name>
        <dbReference type="ChEBI" id="CHEBI:57692"/>
    </cofactor>
</comment>
<evidence type="ECO:0000256" key="5">
    <source>
        <dbReference type="ARBA" id="ARBA00022827"/>
    </source>
</evidence>
<evidence type="ECO:0000256" key="4">
    <source>
        <dbReference type="ARBA" id="ARBA00022630"/>
    </source>
</evidence>
<evidence type="ECO:0000256" key="3">
    <source>
        <dbReference type="ARBA" id="ARBA00007588"/>
    </source>
</evidence>
<evidence type="ECO:0000256" key="1">
    <source>
        <dbReference type="ARBA" id="ARBA00001974"/>
    </source>
</evidence>
<dbReference type="PANTHER" id="PTHR42802">
    <property type="entry name" value="MONOOXYGENASE"/>
    <property type="match status" value="1"/>
</dbReference>
<dbReference type="Gene3D" id="3.50.50.60">
    <property type="entry name" value="FAD/NAD(P)-binding domain"/>
    <property type="match status" value="1"/>
</dbReference>
<gene>
    <name evidence="8" type="ORF">BA1DRAFT_00565</name>
</gene>
<comment type="similarity">
    <text evidence="3">Belongs to the lysine N(6)-hydroxylase/L-ornithine N(5)-oxygenase family.</text>
</comment>
<dbReference type="Pfam" id="PF13434">
    <property type="entry name" value="Lys_Orn_oxgnase"/>
    <property type="match status" value="1"/>
</dbReference>
<dbReference type="InterPro" id="IPR025700">
    <property type="entry name" value="Lys/Orn_oxygenase"/>
</dbReference>
<evidence type="ECO:0000256" key="7">
    <source>
        <dbReference type="ARBA" id="ARBA00023002"/>
    </source>
</evidence>
<sequence length="434" mass="49467">MKNSSSIYDILGIGFGPANIALSIALEELAPHFSIRFIERQQSACWQPGMMLPGSDIQNHPLRDLVTPRNPRSHYSFTNFLYETDRLYQHLNLPLHYPLRLEYAQYISWAANFFNDQVDYDCEATEIFPVLDGQNEYIDHYCVNTVKGDIYRARSIVLAPGRTPFIPEPFNQLKDARVVHLNHYLPSLDQARKYSNSLSVAVIGGSQSAVEILLHASTQNDIKRLVGVTRNFGFRQKDTSPFSDEVYFPEFVDTFYEATPENKARLRRELVHTNYSSADIDVLNQLYIKQYENKLSHQNSMQILTCNEIVDCRSISNGILLKSRSFINSNEFEECFDLVVLATGFLDLGVGERQELCPKLLLPIKKLLTNQGDILSIGRDYRVQYLTKGDFTPIYLNGLCESTHGMGDAGSFSLLALRSKTIVDSLNQYLSRTR</sequence>
<organism evidence="8 9">
    <name type="scientific">Photorhabdus aegyptia</name>
    <dbReference type="NCBI Taxonomy" id="2805098"/>
    <lineage>
        <taxon>Bacteria</taxon>
        <taxon>Pseudomonadati</taxon>
        <taxon>Pseudomonadota</taxon>
        <taxon>Gammaproteobacteria</taxon>
        <taxon>Enterobacterales</taxon>
        <taxon>Morganellaceae</taxon>
        <taxon>Photorhabdus</taxon>
    </lineage>
</organism>
<comment type="caution">
    <text evidence="8">The sequence shown here is derived from an EMBL/GenBank/DDBJ whole genome shotgun (WGS) entry which is preliminary data.</text>
</comment>
<dbReference type="AlphaFoldDB" id="A0A022PL38"/>
<dbReference type="GO" id="GO:0004497">
    <property type="term" value="F:monooxygenase activity"/>
    <property type="evidence" value="ECO:0007669"/>
    <property type="project" value="UniProtKB-KW"/>
</dbReference>
<keyword evidence="8" id="KW-0503">Monooxygenase</keyword>
<name>A0A022PL38_9GAMM</name>
<accession>A0A022PL38</accession>
<keyword evidence="6" id="KW-0521">NADP</keyword>
<dbReference type="EC" id="1.13.12.-" evidence="8"/>
<evidence type="ECO:0000256" key="6">
    <source>
        <dbReference type="ARBA" id="ARBA00022857"/>
    </source>
</evidence>
<proteinExistence type="inferred from homology"/>
<keyword evidence="5" id="KW-0274">FAD</keyword>
<comment type="pathway">
    <text evidence="2">Siderophore biosynthesis.</text>
</comment>
<protein>
    <submittedName>
        <fullName evidence="8">Lysine/ornithine N-monooxygenase</fullName>
        <ecNumber evidence="8">1.13.12.-</ecNumber>
    </submittedName>
</protein>
<keyword evidence="9" id="KW-1185">Reference proteome</keyword>
<keyword evidence="4" id="KW-0285">Flavoprotein</keyword>
<evidence type="ECO:0000313" key="8">
    <source>
        <dbReference type="EMBL" id="EYU16822.1"/>
    </source>
</evidence>
<reference evidence="8 9" key="1">
    <citation type="submission" date="2014-03" db="EMBL/GenBank/DDBJ databases">
        <title>Draft Genome of Photorhabdus luminescens BA1, an Egyptian Isolate.</title>
        <authorList>
            <person name="Ghazal S."/>
            <person name="Hurst S.G.IV."/>
            <person name="Morris K."/>
            <person name="Thomas K."/>
            <person name="Tisa L.S."/>
        </authorList>
    </citation>
    <scope>NUCLEOTIDE SEQUENCE [LARGE SCALE GENOMIC DNA]</scope>
    <source>
        <strain evidence="8 9">BA1</strain>
    </source>
</reference>
<dbReference type="SUPFAM" id="SSF51905">
    <property type="entry name" value="FAD/NAD(P)-binding domain"/>
    <property type="match status" value="1"/>
</dbReference>
<evidence type="ECO:0000256" key="2">
    <source>
        <dbReference type="ARBA" id="ARBA00004924"/>
    </source>
</evidence>
<dbReference type="PATRIC" id="fig|1393736.3.peg.569"/>
<keyword evidence="7 8" id="KW-0560">Oxidoreductase</keyword>
<dbReference type="Proteomes" id="UP000023464">
    <property type="component" value="Unassembled WGS sequence"/>
</dbReference>
<dbReference type="InterPro" id="IPR036188">
    <property type="entry name" value="FAD/NAD-bd_sf"/>
</dbReference>
<dbReference type="RefSeq" id="WP_036775910.1">
    <property type="nucleotide sequence ID" value="NZ_CAWLTM010000109.1"/>
</dbReference>
<dbReference type="PANTHER" id="PTHR42802:SF1">
    <property type="entry name" value="L-ORNITHINE N(5)-MONOOXYGENASE"/>
    <property type="match status" value="1"/>
</dbReference>
<dbReference type="GO" id="GO:0006879">
    <property type="term" value="P:intracellular iron ion homeostasis"/>
    <property type="evidence" value="ECO:0007669"/>
    <property type="project" value="TreeGrafter"/>
</dbReference>
<dbReference type="EMBL" id="JFGV01000006">
    <property type="protein sequence ID" value="EYU16822.1"/>
    <property type="molecule type" value="Genomic_DNA"/>
</dbReference>
<evidence type="ECO:0000313" key="9">
    <source>
        <dbReference type="Proteomes" id="UP000023464"/>
    </source>
</evidence>